<evidence type="ECO:0000256" key="5">
    <source>
        <dbReference type="ARBA" id="ARBA00022527"/>
    </source>
</evidence>
<comment type="subcellular location">
    <subcellularLocation>
        <location evidence="1">Preautophagosomal structure membrane</location>
        <topology evidence="1">Peripheral membrane protein</topology>
    </subcellularLocation>
</comment>
<feature type="region of interest" description="Disordered" evidence="16">
    <location>
        <begin position="816"/>
        <end position="838"/>
    </location>
</feature>
<feature type="binding site" evidence="15">
    <location>
        <position position="254"/>
    </location>
    <ligand>
        <name>ATP</name>
        <dbReference type="ChEBI" id="CHEBI:30616"/>
    </ligand>
</feature>
<evidence type="ECO:0000259" key="18">
    <source>
        <dbReference type="PROSITE" id="PS50011"/>
    </source>
</evidence>
<evidence type="ECO:0000313" key="19">
    <source>
        <dbReference type="EMBL" id="KAK4073590.1"/>
    </source>
</evidence>
<evidence type="ECO:0000256" key="10">
    <source>
        <dbReference type="ARBA" id="ARBA00022927"/>
    </source>
</evidence>
<evidence type="ECO:0000256" key="2">
    <source>
        <dbReference type="ARBA" id="ARBA00005575"/>
    </source>
</evidence>
<feature type="region of interest" description="Disordered" evidence="16">
    <location>
        <begin position="551"/>
        <end position="602"/>
    </location>
</feature>
<dbReference type="InterPro" id="IPR011009">
    <property type="entry name" value="Kinase-like_dom_sf"/>
</dbReference>
<comment type="similarity">
    <text evidence="2">Belongs to the protein kinase superfamily. CAMK Ser/Thr protein kinase family. CHEK2 subfamily.</text>
</comment>
<evidence type="ECO:0000256" key="7">
    <source>
        <dbReference type="ARBA" id="ARBA00022741"/>
    </source>
</evidence>
<feature type="domain" description="FHA" evidence="17">
    <location>
        <begin position="83"/>
        <end position="130"/>
    </location>
</feature>
<accession>A0ABR0BFJ4</accession>
<sequence length="838" mass="92802">MENANVIARVYAGPHDNKRRASTAIKASKRYVVTHYEEEDTVQYGRYDRAATELPDDDNATAHLDMPHLEIKFSDIPRTSHGIVFGCDPDSDVVLPNLKGISKHHFSLTFDDANRLIVRDWGSLLGTEVTYDGDGRGIRSNFRWIVGGDQNPEEKTTILIKIHRTVEFQVVAAHHNVDSPEYIAKVRQFRQGTATAEDLFRDLDVPQRPDTELPTGSHTPGRGEIHLRKEIGEGSYGVVTHFWNVSDGSEYALKEPTAKAIRRRQVNYDEWRKEARLMGQISHPHIVQLLHATLEPQPQLFLAYAPGGSLEDQDFITANETISILQQCLSALSYLHESNPPIVHRDIKPGNILVQHRFPGNIHVMFGDFGVARDSSELSTFCGSGLYLAPEVYLEWQSICSNTTRKKYTPAVDVWSLGVVALELKCGLPRYRSSYLNRGTVWCEKVVKAFHQDYDKRPDALGHLLLDNMLVIAPDSRASARNCYTLAALLPHAADGGCSTPERIPHADEEQTTIRHDPTGYGVDNQGTTVQVPMPRAVNYTAASYEGGFVRSTAPPPDTLPSTSMKSLKRTATLETPSHLSMSPARRTTKRRECGSHQGESACRQDQELAHFLQDYSSDPLDPLYVGSSLSSWAAGGNSSTWDGQSSHEPARQCQLDHEDAQIGSDTALLPVPIMSTIPRSPWEACDVEGEVPVAGISDGLQMDEVDISFIGASVPVRAVHGDAVPQFGTLPSGPKETHNKVRLSDSGYTLVAKGAEAAEANLLRHERHIYDRLRGMQGIHIPVCLGILDLALPFYFDGRICTSFRFASYAGRPLNHITAPTNQPKRDEEEEANECEA</sequence>
<dbReference type="PANTHER" id="PTHR24348:SF22">
    <property type="entry name" value="NON-SPECIFIC SERINE_THREONINE PROTEIN KINASE"/>
    <property type="match status" value="1"/>
</dbReference>
<comment type="catalytic activity">
    <reaction evidence="13">
        <text>L-threonyl-[protein] + ATP = O-phospho-L-threonyl-[protein] + ADP + H(+)</text>
        <dbReference type="Rhea" id="RHEA:46608"/>
        <dbReference type="Rhea" id="RHEA-COMP:11060"/>
        <dbReference type="Rhea" id="RHEA-COMP:11605"/>
        <dbReference type="ChEBI" id="CHEBI:15378"/>
        <dbReference type="ChEBI" id="CHEBI:30013"/>
        <dbReference type="ChEBI" id="CHEBI:30616"/>
        <dbReference type="ChEBI" id="CHEBI:61977"/>
        <dbReference type="ChEBI" id="CHEBI:456216"/>
        <dbReference type="EC" id="2.7.11.1"/>
    </reaction>
</comment>
<dbReference type="PROSITE" id="PS00107">
    <property type="entry name" value="PROTEIN_KINASE_ATP"/>
    <property type="match status" value="1"/>
</dbReference>
<evidence type="ECO:0000256" key="14">
    <source>
        <dbReference type="ARBA" id="ARBA00048679"/>
    </source>
</evidence>
<evidence type="ECO:0000256" key="15">
    <source>
        <dbReference type="PROSITE-ProRule" id="PRU10141"/>
    </source>
</evidence>
<dbReference type="Pfam" id="PF00069">
    <property type="entry name" value="Pkinase"/>
    <property type="match status" value="1"/>
</dbReference>
<keyword evidence="11" id="KW-0072">Autophagy</keyword>
<keyword evidence="7 15" id="KW-0547">Nucleotide-binding</keyword>
<feature type="compositionally biased region" description="Polar residues" evidence="16">
    <location>
        <begin position="636"/>
        <end position="648"/>
    </location>
</feature>
<reference evidence="19 20" key="1">
    <citation type="journal article" date="2024" name="Microbiol. Resour. Announc.">
        <title>Genome annotations for the ascomycete fungi Trichoderma harzianum, Trichoderma aggressivum, and Purpureocillium lilacinum.</title>
        <authorList>
            <person name="Beijen E.P.W."/>
            <person name="Ohm R.A."/>
        </authorList>
    </citation>
    <scope>NUCLEOTIDE SEQUENCE [LARGE SCALE GENOMIC DNA]</scope>
    <source>
        <strain evidence="19 20">CBS 150709</strain>
    </source>
</reference>
<dbReference type="SUPFAM" id="SSF49879">
    <property type="entry name" value="SMAD/FHA domain"/>
    <property type="match status" value="1"/>
</dbReference>
<dbReference type="Pfam" id="PF00498">
    <property type="entry name" value="FHA"/>
    <property type="match status" value="1"/>
</dbReference>
<dbReference type="EMBL" id="JAWRVI010000154">
    <property type="protein sequence ID" value="KAK4073590.1"/>
    <property type="molecule type" value="Genomic_DNA"/>
</dbReference>
<keyword evidence="6" id="KW-0808">Transferase</keyword>
<dbReference type="PROSITE" id="PS00108">
    <property type="entry name" value="PROTEIN_KINASE_ST"/>
    <property type="match status" value="1"/>
</dbReference>
<gene>
    <name evidence="19" type="ORF">Purlil1_12996</name>
</gene>
<dbReference type="Gene3D" id="1.10.510.10">
    <property type="entry name" value="Transferase(Phosphotransferase) domain 1"/>
    <property type="match status" value="1"/>
</dbReference>
<evidence type="ECO:0000256" key="4">
    <source>
        <dbReference type="ARBA" id="ARBA00022448"/>
    </source>
</evidence>
<feature type="domain" description="Protein kinase" evidence="18">
    <location>
        <begin position="225"/>
        <end position="490"/>
    </location>
</feature>
<dbReference type="InterPro" id="IPR008984">
    <property type="entry name" value="SMAD_FHA_dom_sf"/>
</dbReference>
<dbReference type="Proteomes" id="UP001287286">
    <property type="component" value="Unassembled WGS sequence"/>
</dbReference>
<dbReference type="SMART" id="SM00220">
    <property type="entry name" value="S_TKc"/>
    <property type="match status" value="1"/>
</dbReference>
<evidence type="ECO:0000256" key="6">
    <source>
        <dbReference type="ARBA" id="ARBA00022679"/>
    </source>
</evidence>
<proteinExistence type="inferred from homology"/>
<dbReference type="CDD" id="cd00060">
    <property type="entry name" value="FHA"/>
    <property type="match status" value="1"/>
</dbReference>
<dbReference type="PROSITE" id="PS50011">
    <property type="entry name" value="PROTEIN_KINASE_DOM"/>
    <property type="match status" value="1"/>
</dbReference>
<dbReference type="InterPro" id="IPR017441">
    <property type="entry name" value="Protein_kinase_ATP_BS"/>
</dbReference>
<dbReference type="InterPro" id="IPR000719">
    <property type="entry name" value="Prot_kinase_dom"/>
</dbReference>
<organism evidence="19 20">
    <name type="scientific">Purpureocillium lilacinum</name>
    <name type="common">Paecilomyces lilacinus</name>
    <dbReference type="NCBI Taxonomy" id="33203"/>
    <lineage>
        <taxon>Eukaryota</taxon>
        <taxon>Fungi</taxon>
        <taxon>Dikarya</taxon>
        <taxon>Ascomycota</taxon>
        <taxon>Pezizomycotina</taxon>
        <taxon>Sordariomycetes</taxon>
        <taxon>Hypocreomycetidae</taxon>
        <taxon>Hypocreales</taxon>
        <taxon>Ophiocordycipitaceae</taxon>
        <taxon>Purpureocillium</taxon>
    </lineage>
</organism>
<keyword evidence="8" id="KW-0418">Kinase</keyword>
<keyword evidence="4" id="KW-0813">Transport</keyword>
<evidence type="ECO:0000313" key="20">
    <source>
        <dbReference type="Proteomes" id="UP001287286"/>
    </source>
</evidence>
<evidence type="ECO:0000256" key="12">
    <source>
        <dbReference type="ARBA" id="ARBA00030237"/>
    </source>
</evidence>
<evidence type="ECO:0000256" key="13">
    <source>
        <dbReference type="ARBA" id="ARBA00047899"/>
    </source>
</evidence>
<dbReference type="PANTHER" id="PTHR24348">
    <property type="entry name" value="SERINE/THREONINE-PROTEIN KINASE UNC-51-RELATED"/>
    <property type="match status" value="1"/>
</dbReference>
<feature type="region of interest" description="Disordered" evidence="16">
    <location>
        <begin position="636"/>
        <end position="655"/>
    </location>
</feature>
<protein>
    <recommendedName>
        <fullName evidence="3">non-specific serine/threonine protein kinase</fullName>
        <ecNumber evidence="3">2.7.11.1</ecNumber>
    </recommendedName>
    <alternativeName>
        <fullName evidence="12">Autophagy-related protein 1</fullName>
    </alternativeName>
</protein>
<dbReference type="InterPro" id="IPR008271">
    <property type="entry name" value="Ser/Thr_kinase_AS"/>
</dbReference>
<name>A0ABR0BFJ4_PURLI</name>
<keyword evidence="20" id="KW-1185">Reference proteome</keyword>
<comment type="caution">
    <text evidence="19">The sequence shown here is derived from an EMBL/GenBank/DDBJ whole genome shotgun (WGS) entry which is preliminary data.</text>
</comment>
<evidence type="ECO:0000259" key="17">
    <source>
        <dbReference type="PROSITE" id="PS50006"/>
    </source>
</evidence>
<keyword evidence="10" id="KW-0653">Protein transport</keyword>
<dbReference type="PROSITE" id="PS50006">
    <property type="entry name" value="FHA_DOMAIN"/>
    <property type="match status" value="1"/>
</dbReference>
<evidence type="ECO:0000256" key="3">
    <source>
        <dbReference type="ARBA" id="ARBA00012513"/>
    </source>
</evidence>
<dbReference type="EC" id="2.7.11.1" evidence="3"/>
<evidence type="ECO:0000256" key="8">
    <source>
        <dbReference type="ARBA" id="ARBA00022777"/>
    </source>
</evidence>
<dbReference type="Gene3D" id="2.60.200.20">
    <property type="match status" value="1"/>
</dbReference>
<evidence type="ECO:0000256" key="1">
    <source>
        <dbReference type="ARBA" id="ARBA00004623"/>
    </source>
</evidence>
<dbReference type="InterPro" id="IPR045269">
    <property type="entry name" value="Atg1-like"/>
</dbReference>
<comment type="catalytic activity">
    <reaction evidence="14">
        <text>L-seryl-[protein] + ATP = O-phospho-L-seryl-[protein] + ADP + H(+)</text>
        <dbReference type="Rhea" id="RHEA:17989"/>
        <dbReference type="Rhea" id="RHEA-COMP:9863"/>
        <dbReference type="Rhea" id="RHEA-COMP:11604"/>
        <dbReference type="ChEBI" id="CHEBI:15378"/>
        <dbReference type="ChEBI" id="CHEBI:29999"/>
        <dbReference type="ChEBI" id="CHEBI:30616"/>
        <dbReference type="ChEBI" id="CHEBI:83421"/>
        <dbReference type="ChEBI" id="CHEBI:456216"/>
        <dbReference type="EC" id="2.7.11.1"/>
    </reaction>
</comment>
<keyword evidence="5" id="KW-0723">Serine/threonine-protein kinase</keyword>
<evidence type="ECO:0000256" key="11">
    <source>
        <dbReference type="ARBA" id="ARBA00023006"/>
    </source>
</evidence>
<dbReference type="InterPro" id="IPR000253">
    <property type="entry name" value="FHA_dom"/>
</dbReference>
<evidence type="ECO:0000256" key="9">
    <source>
        <dbReference type="ARBA" id="ARBA00022840"/>
    </source>
</evidence>
<feature type="compositionally biased region" description="Acidic residues" evidence="16">
    <location>
        <begin position="829"/>
        <end position="838"/>
    </location>
</feature>
<dbReference type="SUPFAM" id="SSF56112">
    <property type="entry name" value="Protein kinase-like (PK-like)"/>
    <property type="match status" value="1"/>
</dbReference>
<evidence type="ECO:0000256" key="16">
    <source>
        <dbReference type="SAM" id="MobiDB-lite"/>
    </source>
</evidence>
<keyword evidence="9 15" id="KW-0067">ATP-binding</keyword>